<sequence>MHNTALAAYFRHSGLVIYDKYILCTLNPNFEVTAFCKVNKMASYNYRFETYPKGSFMPFEFDKKD</sequence>
<accession>T1DT86</accession>
<evidence type="ECO:0000313" key="1">
    <source>
        <dbReference type="EMBL" id="GAD06080.1"/>
    </source>
</evidence>
<comment type="caution">
    <text evidence="1">The sequence shown here is derived from an EMBL/GenBank/DDBJ whole genome shotgun (WGS) entry which is preliminary data.</text>
</comment>
<name>T1DT86_9PORP</name>
<organism evidence="1 2">
    <name type="scientific">Porphyromonas crevioricanis JCM 15906</name>
    <dbReference type="NCBI Taxonomy" id="1305617"/>
    <lineage>
        <taxon>Bacteria</taxon>
        <taxon>Pseudomonadati</taxon>
        <taxon>Bacteroidota</taxon>
        <taxon>Bacteroidia</taxon>
        <taxon>Bacteroidales</taxon>
        <taxon>Porphyromonadaceae</taxon>
        <taxon>Porphyromonas</taxon>
    </lineage>
</organism>
<proteinExistence type="predicted"/>
<dbReference type="EMBL" id="BAOU01000054">
    <property type="protein sequence ID" value="GAD06080.1"/>
    <property type="molecule type" value="Genomic_DNA"/>
</dbReference>
<gene>
    <name evidence="1" type="ORF">PORCRE_1802</name>
</gene>
<reference evidence="1 2" key="2">
    <citation type="journal article" date="2013" name="Genome Announc.">
        <title>Draft Genome Sequences of Porphyromonas crevioricanis JCM 15906T and Porphyromonas cansulci JCM 13913T Isolated from a Canine Oral Cavity.</title>
        <authorList>
            <person name="Sakamoto M."/>
            <person name="Tanaka N."/>
            <person name="Shiwa Y."/>
            <person name="Yoshikawa H."/>
            <person name="Ohkuma M."/>
        </authorList>
    </citation>
    <scope>NUCLEOTIDE SEQUENCE [LARGE SCALE GENOMIC DNA]</scope>
    <source>
        <strain evidence="1 2">JCM 15906</strain>
    </source>
</reference>
<dbReference type="AlphaFoldDB" id="T1DT86"/>
<dbReference type="Proteomes" id="UP000018031">
    <property type="component" value="Unassembled WGS sequence"/>
</dbReference>
<protein>
    <submittedName>
        <fullName evidence="1">Uncharacterized protein</fullName>
    </submittedName>
</protein>
<reference evidence="2" key="1">
    <citation type="journal article" date="2013" name="Genome">
        <title>Draft Genome Sequences of Porphyromonas crevioricanis JCM 15906T and Porphyromonas cansulci JCM 13913T Isolated from a Canine Oral Cavity.</title>
        <authorList>
            <person name="Sakamoto M."/>
            <person name="Tanaka N."/>
            <person name="Shiwa Y."/>
            <person name="Yoshikawa H."/>
            <person name="Ohkuma M."/>
        </authorList>
    </citation>
    <scope>NUCLEOTIDE SEQUENCE [LARGE SCALE GENOMIC DNA]</scope>
    <source>
        <strain evidence="2">JCM 15906</strain>
    </source>
</reference>
<evidence type="ECO:0000313" key="2">
    <source>
        <dbReference type="Proteomes" id="UP000018031"/>
    </source>
</evidence>